<evidence type="ECO:0000259" key="5">
    <source>
        <dbReference type="PROSITE" id="PS50977"/>
    </source>
</evidence>
<keyword evidence="2 4" id="KW-0238">DNA-binding</keyword>
<organism evidence="6 7">
    <name type="scientific">Actinophytocola algeriensis</name>
    <dbReference type="NCBI Taxonomy" id="1768010"/>
    <lineage>
        <taxon>Bacteria</taxon>
        <taxon>Bacillati</taxon>
        <taxon>Actinomycetota</taxon>
        <taxon>Actinomycetes</taxon>
        <taxon>Pseudonocardiales</taxon>
        <taxon>Pseudonocardiaceae</taxon>
    </lineage>
</organism>
<keyword evidence="1" id="KW-0805">Transcription regulation</keyword>
<dbReference type="GO" id="GO:0003700">
    <property type="term" value="F:DNA-binding transcription factor activity"/>
    <property type="evidence" value="ECO:0007669"/>
    <property type="project" value="TreeGrafter"/>
</dbReference>
<keyword evidence="7" id="KW-1185">Reference proteome</keyword>
<evidence type="ECO:0000256" key="3">
    <source>
        <dbReference type="ARBA" id="ARBA00023163"/>
    </source>
</evidence>
<protein>
    <submittedName>
        <fullName evidence="6">AcrR family transcriptional regulator</fullName>
    </submittedName>
</protein>
<feature type="domain" description="HTH tetR-type" evidence="5">
    <location>
        <begin position="21"/>
        <end position="81"/>
    </location>
</feature>
<proteinExistence type="predicted"/>
<dbReference type="Gene3D" id="1.10.357.10">
    <property type="entry name" value="Tetracycline Repressor, domain 2"/>
    <property type="match status" value="1"/>
</dbReference>
<evidence type="ECO:0000256" key="1">
    <source>
        <dbReference type="ARBA" id="ARBA00023015"/>
    </source>
</evidence>
<dbReference type="Proteomes" id="UP000520767">
    <property type="component" value="Unassembled WGS sequence"/>
</dbReference>
<dbReference type="AlphaFoldDB" id="A0A7W7VHD8"/>
<dbReference type="SUPFAM" id="SSF48498">
    <property type="entry name" value="Tetracyclin repressor-like, C-terminal domain"/>
    <property type="match status" value="1"/>
</dbReference>
<evidence type="ECO:0000313" key="6">
    <source>
        <dbReference type="EMBL" id="MBB4910321.1"/>
    </source>
</evidence>
<dbReference type="RefSeq" id="WP_184814383.1">
    <property type="nucleotide sequence ID" value="NZ_JACHJQ010000007.1"/>
</dbReference>
<gene>
    <name evidence="6" type="ORF">FHR82_006579</name>
</gene>
<dbReference type="InterPro" id="IPR001647">
    <property type="entry name" value="HTH_TetR"/>
</dbReference>
<dbReference type="PROSITE" id="PS50977">
    <property type="entry name" value="HTH_TETR_2"/>
    <property type="match status" value="1"/>
</dbReference>
<dbReference type="EMBL" id="JACHJQ010000007">
    <property type="protein sequence ID" value="MBB4910321.1"/>
    <property type="molecule type" value="Genomic_DNA"/>
</dbReference>
<comment type="caution">
    <text evidence="6">The sequence shown here is derived from an EMBL/GenBank/DDBJ whole genome shotgun (WGS) entry which is preliminary data.</text>
</comment>
<dbReference type="PANTHER" id="PTHR30055:SF241">
    <property type="entry name" value="TRANSCRIPTIONAL REGULATORY PROTEIN"/>
    <property type="match status" value="1"/>
</dbReference>
<dbReference type="Pfam" id="PF00440">
    <property type="entry name" value="TetR_N"/>
    <property type="match status" value="1"/>
</dbReference>
<dbReference type="PANTHER" id="PTHR30055">
    <property type="entry name" value="HTH-TYPE TRANSCRIPTIONAL REGULATOR RUTR"/>
    <property type="match status" value="1"/>
</dbReference>
<feature type="DNA-binding region" description="H-T-H motif" evidence="4">
    <location>
        <begin position="44"/>
        <end position="63"/>
    </location>
</feature>
<accession>A0A7W7VHD8</accession>
<evidence type="ECO:0000313" key="7">
    <source>
        <dbReference type="Proteomes" id="UP000520767"/>
    </source>
</evidence>
<evidence type="ECO:0000256" key="4">
    <source>
        <dbReference type="PROSITE-ProRule" id="PRU00335"/>
    </source>
</evidence>
<sequence length="215" mass="23981">MGQRLDSDEASVTRPLSRKRRQTQARLLDAALDAFAERGFYGTSVEDVCERAGFSRGAFYSNFSSKEELFVALYDRQADRVLETLTDLAPSAGDSLETALAELVEAIPQDRRWYLVNTEFALHAVRDPAAGEAYAAARARVRASFAARFAEVVERFGRELTVPLEVLIRWLFAVHDGGVAQSYVERSGPDDITRRVVPLLVNAVTRMGAERPVRR</sequence>
<dbReference type="FunFam" id="1.10.10.60:FF:000141">
    <property type="entry name" value="TetR family transcriptional regulator"/>
    <property type="match status" value="1"/>
</dbReference>
<dbReference type="GO" id="GO:0000976">
    <property type="term" value="F:transcription cis-regulatory region binding"/>
    <property type="evidence" value="ECO:0007669"/>
    <property type="project" value="TreeGrafter"/>
</dbReference>
<dbReference type="InterPro" id="IPR009057">
    <property type="entry name" value="Homeodomain-like_sf"/>
</dbReference>
<evidence type="ECO:0000256" key="2">
    <source>
        <dbReference type="ARBA" id="ARBA00023125"/>
    </source>
</evidence>
<dbReference type="SUPFAM" id="SSF46689">
    <property type="entry name" value="Homeodomain-like"/>
    <property type="match status" value="1"/>
</dbReference>
<dbReference type="InterPro" id="IPR050109">
    <property type="entry name" value="HTH-type_TetR-like_transc_reg"/>
</dbReference>
<dbReference type="GO" id="GO:0045892">
    <property type="term" value="P:negative regulation of DNA-templated transcription"/>
    <property type="evidence" value="ECO:0007669"/>
    <property type="project" value="UniProtKB-ARBA"/>
</dbReference>
<dbReference type="InterPro" id="IPR036271">
    <property type="entry name" value="Tet_transcr_reg_TetR-rel_C_sf"/>
</dbReference>
<name>A0A7W7VHD8_9PSEU</name>
<keyword evidence="3" id="KW-0804">Transcription</keyword>
<dbReference type="PRINTS" id="PR00455">
    <property type="entry name" value="HTHTETR"/>
</dbReference>
<reference evidence="6 7" key="1">
    <citation type="submission" date="2020-08" db="EMBL/GenBank/DDBJ databases">
        <title>Genomic Encyclopedia of Type Strains, Phase III (KMG-III): the genomes of soil and plant-associated and newly described type strains.</title>
        <authorList>
            <person name="Whitman W."/>
        </authorList>
    </citation>
    <scope>NUCLEOTIDE SEQUENCE [LARGE SCALE GENOMIC DNA]</scope>
    <source>
        <strain evidence="6 7">CECT 8960</strain>
    </source>
</reference>